<dbReference type="Proteomes" id="UP001430919">
    <property type="component" value="Unassembled WGS sequence"/>
</dbReference>
<name>A0ABS8MRZ5_9FLAO</name>
<proteinExistence type="predicted"/>
<sequence>MLQYFPTTEGYVNNTFTNGGNSYNYVFNYTDHLGIIRVSYKKNSQNVLEILEENNYYPFGLKHERYNTDNKQPNYKYRYNGKELQDELGLNFYDYGARNYDPAIGRWMNIDPLTEKMRRHSPYNYAFNNPIYFIDPDGMAPTDVIFLIRNKDGSTKEQLQYRNGNFYHNGGKGARYNPGKESNPTLYKVLSAFRTIEKSNDNEMKQKLSTLENSKQTHYIQEGTPGKDVNNVSVKFHGENSMQNYTASEDVKNGKGVDTMTTFNFSEESKKDFKSQEGVANSDFTTIAHEMSHQYDFDQGKNADSVGKTNEKSPTEKRAVDFENRARALMNLPKRTTYGGLPFNLN</sequence>
<dbReference type="InterPro" id="IPR050708">
    <property type="entry name" value="T6SS_VgrG/RHS"/>
</dbReference>
<protein>
    <submittedName>
        <fullName evidence="2">RHS repeat-associated core domain-containing protein</fullName>
    </submittedName>
</protein>
<evidence type="ECO:0000256" key="1">
    <source>
        <dbReference type="SAM" id="MobiDB-lite"/>
    </source>
</evidence>
<organism evidence="2 3">
    <name type="scientific">Flavobacterium pisciphilum</name>
    <dbReference type="NCBI Taxonomy" id="2893755"/>
    <lineage>
        <taxon>Bacteria</taxon>
        <taxon>Pseudomonadati</taxon>
        <taxon>Bacteroidota</taxon>
        <taxon>Flavobacteriia</taxon>
        <taxon>Flavobacteriales</taxon>
        <taxon>Flavobacteriaceae</taxon>
        <taxon>Flavobacterium</taxon>
    </lineage>
</organism>
<accession>A0ABS8MRZ5</accession>
<gene>
    <name evidence="2" type="ORF">LNQ49_04755</name>
</gene>
<dbReference type="Gene3D" id="2.180.10.10">
    <property type="entry name" value="RHS repeat-associated core"/>
    <property type="match status" value="1"/>
</dbReference>
<feature type="region of interest" description="Disordered" evidence="1">
    <location>
        <begin position="298"/>
        <end position="321"/>
    </location>
</feature>
<dbReference type="NCBIfam" id="TIGR03696">
    <property type="entry name" value="Rhs_assc_core"/>
    <property type="match status" value="1"/>
</dbReference>
<evidence type="ECO:0000313" key="2">
    <source>
        <dbReference type="EMBL" id="MCC9070907.1"/>
    </source>
</evidence>
<feature type="compositionally biased region" description="Basic and acidic residues" evidence="1">
    <location>
        <begin position="309"/>
        <end position="321"/>
    </location>
</feature>
<dbReference type="RefSeq" id="WP_229987570.1">
    <property type="nucleotide sequence ID" value="NZ_JAJJMO010000001.1"/>
</dbReference>
<keyword evidence="3" id="KW-1185">Reference proteome</keyword>
<dbReference type="PANTHER" id="PTHR32305">
    <property type="match status" value="1"/>
</dbReference>
<comment type="caution">
    <text evidence="2">The sequence shown here is derived from an EMBL/GenBank/DDBJ whole genome shotgun (WGS) entry which is preliminary data.</text>
</comment>
<dbReference type="PANTHER" id="PTHR32305:SF15">
    <property type="entry name" value="PROTEIN RHSA-RELATED"/>
    <property type="match status" value="1"/>
</dbReference>
<evidence type="ECO:0000313" key="3">
    <source>
        <dbReference type="Proteomes" id="UP001430919"/>
    </source>
</evidence>
<reference evidence="2" key="1">
    <citation type="submission" date="2021-11" db="EMBL/GenBank/DDBJ databases">
        <title>Description of novel Flavobacterium species.</title>
        <authorList>
            <person name="Saticioglu I.B."/>
            <person name="Ay H."/>
            <person name="Altun S."/>
            <person name="Duman M."/>
        </authorList>
    </citation>
    <scope>NUCLEOTIDE SEQUENCE</scope>
    <source>
        <strain evidence="2">F-65</strain>
    </source>
</reference>
<dbReference type="InterPro" id="IPR022385">
    <property type="entry name" value="Rhs_assc_core"/>
</dbReference>
<dbReference type="EMBL" id="JAJJMO010000001">
    <property type="protein sequence ID" value="MCC9070907.1"/>
    <property type="molecule type" value="Genomic_DNA"/>
</dbReference>